<keyword evidence="12" id="KW-1185">Reference proteome</keyword>
<evidence type="ECO:0000256" key="5">
    <source>
        <dbReference type="ARBA" id="ARBA00012917"/>
    </source>
</evidence>
<evidence type="ECO:0000256" key="2">
    <source>
        <dbReference type="ARBA" id="ARBA00004496"/>
    </source>
</evidence>
<evidence type="ECO:0000313" key="11">
    <source>
        <dbReference type="EMBL" id="EGG07815.1"/>
    </source>
</evidence>
<dbReference type="eggNOG" id="KOG2100">
    <property type="taxonomic scope" value="Eukaryota"/>
</dbReference>
<evidence type="ECO:0000256" key="6">
    <source>
        <dbReference type="ARBA" id="ARBA00022490"/>
    </source>
</evidence>
<feature type="domain" description="Peptidase S9 prolyl oligopeptidase catalytic" evidence="9">
    <location>
        <begin position="550"/>
        <end position="758"/>
    </location>
</feature>
<evidence type="ECO:0000256" key="4">
    <source>
        <dbReference type="ARBA" id="ARBA00011881"/>
    </source>
</evidence>
<accession>F4RIL2</accession>
<dbReference type="PANTHER" id="PTHR42776">
    <property type="entry name" value="SERINE PEPTIDASE S9 FAMILY MEMBER"/>
    <property type="match status" value="1"/>
</dbReference>
<dbReference type="KEGG" id="mlr:MELLADRAFT_77508"/>
<dbReference type="GO" id="GO:0008242">
    <property type="term" value="F:omega peptidase activity"/>
    <property type="evidence" value="ECO:0007669"/>
    <property type="project" value="UniProtKB-EC"/>
</dbReference>
<keyword evidence="6" id="KW-0963">Cytoplasm</keyword>
<proteinExistence type="inferred from homology"/>
<evidence type="ECO:0000256" key="3">
    <source>
        <dbReference type="ARBA" id="ARBA00010040"/>
    </source>
</evidence>
<comment type="similarity">
    <text evidence="3">Belongs to the peptidase S9C family.</text>
</comment>
<dbReference type="MEROPS" id="S09.004"/>
<evidence type="ECO:0000259" key="9">
    <source>
        <dbReference type="Pfam" id="PF00326"/>
    </source>
</evidence>
<dbReference type="InterPro" id="IPR045550">
    <property type="entry name" value="AARE_N"/>
</dbReference>
<gene>
    <name evidence="11" type="ORF">MELLADRAFT_77508</name>
</gene>
<dbReference type="AlphaFoldDB" id="F4RIL2"/>
<dbReference type="SUPFAM" id="SSF53474">
    <property type="entry name" value="alpha/beta-Hydrolases"/>
    <property type="match status" value="1"/>
</dbReference>
<dbReference type="STRING" id="747676.F4RIL2"/>
<dbReference type="GO" id="GO:0004252">
    <property type="term" value="F:serine-type endopeptidase activity"/>
    <property type="evidence" value="ECO:0007669"/>
    <property type="project" value="TreeGrafter"/>
</dbReference>
<dbReference type="GO" id="GO:0006508">
    <property type="term" value="P:proteolysis"/>
    <property type="evidence" value="ECO:0007669"/>
    <property type="project" value="InterPro"/>
</dbReference>
<comment type="subcellular location">
    <subcellularLocation>
        <location evidence="2">Cytoplasm</location>
    </subcellularLocation>
</comment>
<comment type="catalytic activity">
    <reaction evidence="1">
        <text>Cleavage of an N-acetyl or N-formyl amino acid from the N-terminus of a polypeptide.</text>
        <dbReference type="EC" id="3.4.19.1"/>
    </reaction>
</comment>
<dbReference type="InterPro" id="IPR001375">
    <property type="entry name" value="Peptidase_S9_cat"/>
</dbReference>
<reference evidence="12" key="1">
    <citation type="journal article" date="2011" name="Proc. Natl. Acad. Sci. U.S.A.">
        <title>Obligate biotrophy features unraveled by the genomic analysis of rust fungi.</title>
        <authorList>
            <person name="Duplessis S."/>
            <person name="Cuomo C.A."/>
            <person name="Lin Y.-C."/>
            <person name="Aerts A."/>
            <person name="Tisserant E."/>
            <person name="Veneault-Fourrey C."/>
            <person name="Joly D.L."/>
            <person name="Hacquard S."/>
            <person name="Amselem J."/>
            <person name="Cantarel B.L."/>
            <person name="Chiu R."/>
            <person name="Coutinho P.M."/>
            <person name="Feau N."/>
            <person name="Field M."/>
            <person name="Frey P."/>
            <person name="Gelhaye E."/>
            <person name="Goldberg J."/>
            <person name="Grabherr M.G."/>
            <person name="Kodira C.D."/>
            <person name="Kohler A."/>
            <person name="Kuees U."/>
            <person name="Lindquist E.A."/>
            <person name="Lucas S.M."/>
            <person name="Mago R."/>
            <person name="Mauceli E."/>
            <person name="Morin E."/>
            <person name="Murat C."/>
            <person name="Pangilinan J.L."/>
            <person name="Park R."/>
            <person name="Pearson M."/>
            <person name="Quesneville H."/>
            <person name="Rouhier N."/>
            <person name="Sakthikumar S."/>
            <person name="Salamov A.A."/>
            <person name="Schmutz J."/>
            <person name="Selles B."/>
            <person name="Shapiro H."/>
            <person name="Tanguay P."/>
            <person name="Tuskan G.A."/>
            <person name="Henrissat B."/>
            <person name="Van de Peer Y."/>
            <person name="Rouze P."/>
            <person name="Ellis J.G."/>
            <person name="Dodds P.N."/>
            <person name="Schein J.E."/>
            <person name="Zhong S."/>
            <person name="Hamelin R.C."/>
            <person name="Grigoriev I.V."/>
            <person name="Szabo L.J."/>
            <person name="Martin F."/>
        </authorList>
    </citation>
    <scope>NUCLEOTIDE SEQUENCE [LARGE SCALE GENOMIC DNA]</scope>
    <source>
        <strain evidence="12">98AG31 / pathotype 3-4-7</strain>
    </source>
</reference>
<dbReference type="InParanoid" id="F4RIL2"/>
<dbReference type="Gene3D" id="3.40.50.1820">
    <property type="entry name" value="alpha/beta hydrolase"/>
    <property type="match status" value="1"/>
</dbReference>
<dbReference type="Proteomes" id="UP000001072">
    <property type="component" value="Unassembled WGS sequence"/>
</dbReference>
<dbReference type="EMBL" id="GL883103">
    <property type="protein sequence ID" value="EGG07815.1"/>
    <property type="molecule type" value="Genomic_DNA"/>
</dbReference>
<dbReference type="Pfam" id="PF00326">
    <property type="entry name" value="Peptidase_S9"/>
    <property type="match status" value="1"/>
</dbReference>
<protein>
    <recommendedName>
        <fullName evidence="5">acylaminoacyl-peptidase</fullName>
        <ecNumber evidence="5">3.4.19.1</ecNumber>
    </recommendedName>
    <alternativeName>
        <fullName evidence="8">Dipeptidyl-peptidase V</fullName>
    </alternativeName>
</protein>
<organism evidence="12">
    <name type="scientific">Melampsora larici-populina (strain 98AG31 / pathotype 3-4-7)</name>
    <name type="common">Poplar leaf rust fungus</name>
    <dbReference type="NCBI Taxonomy" id="747676"/>
    <lineage>
        <taxon>Eukaryota</taxon>
        <taxon>Fungi</taxon>
        <taxon>Dikarya</taxon>
        <taxon>Basidiomycota</taxon>
        <taxon>Pucciniomycotina</taxon>
        <taxon>Pucciniomycetes</taxon>
        <taxon>Pucciniales</taxon>
        <taxon>Melampsoraceae</taxon>
        <taxon>Melampsora</taxon>
    </lineage>
</organism>
<dbReference type="OrthoDB" id="43744at2759"/>
<dbReference type="HOGENOM" id="CLU_014230_1_1_1"/>
<dbReference type="PANTHER" id="PTHR42776:SF4">
    <property type="entry name" value="ACYLAMINO-ACID-RELEASING ENZYME"/>
    <property type="match status" value="1"/>
</dbReference>
<dbReference type="EC" id="3.4.19.1" evidence="5"/>
<keyword evidence="7 11" id="KW-0378">Hydrolase</keyword>
<evidence type="ECO:0000256" key="1">
    <source>
        <dbReference type="ARBA" id="ARBA00000721"/>
    </source>
</evidence>
<evidence type="ECO:0000256" key="8">
    <source>
        <dbReference type="ARBA" id="ARBA00032829"/>
    </source>
</evidence>
<evidence type="ECO:0000259" key="10">
    <source>
        <dbReference type="Pfam" id="PF19283"/>
    </source>
</evidence>
<dbReference type="RefSeq" id="XP_007409147.1">
    <property type="nucleotide sequence ID" value="XM_007409085.1"/>
</dbReference>
<sequence length="768" mass="83175">MVTTPIMSTLASGEHRSATSHALDVYVKLASIPVVTAASVCVTDSSLKIEVDYSIRDHVRLLKRRCSQAFHIAKTSSSDSSRLGSFPGPSVLRGPLSEVPSEVVWKGYSPSGRKQIVFRKCGSANFIELWDTTINELKFCKEVTEAHGKFITNDTFGFPTWDSQEACIAYVAETKTPTKSANSSVAHKHRYVPDFGEQLDGIRLPALFLLPCEGSVSSDTRQSDRALIQVTNPSSASDVVYGQPVFGPGSSSNLDYFQIFCTGFASLPDGRRMGLIYCQNRLTAIYELKIQLKEAEKPSESSTTSVPASVASRRLSSLDVSARSPRVSGNHVYYISNPVGGAHGSCAALHYVSIPTMEDKVLVPAVEDAGTENLDSLENSFPGLYIDQLPLQPFLSHPTTGKQFLVTNSIWGSVRVLLMIDLSSGEVQRYKGPSPGSCTVWNTDRANCLIASFSQTTQPPVIWLGMLAQDGTMTWDTVEKLQANTTIEQQLLQTSSQVFALPPNIHGPTEIVYTMAKSPSTLQPAGTLEGRLPVVIIQPHGGPHSTSVNEFSPTTAAFALLGYSTAYINYPGSLGFGQKWVNHLINHLGVADVESSKLALDYLRAQKMVDPNQAIISGGSHGGFITAHLTSRYPDLFTAACMRNPVVDLVGTAAGGSDIPDWSFAEANLPFPMMGESFAPVMINDEAFKVLKSASPISQLHQVKTPTLLLLGDVDRRVSHQQGIAWYHGLQAQGTPSKIYMFPENSHPLSGAEAELASFEASFEHFSS</sequence>
<feature type="domain" description="Acylamino-acid-releasing enzyme N-terminal" evidence="10">
    <location>
        <begin position="26"/>
        <end position="475"/>
    </location>
</feature>
<name>F4RIL2_MELLP</name>
<evidence type="ECO:0000256" key="7">
    <source>
        <dbReference type="ARBA" id="ARBA00022801"/>
    </source>
</evidence>
<dbReference type="GeneID" id="18932952"/>
<evidence type="ECO:0000313" key="12">
    <source>
        <dbReference type="Proteomes" id="UP000001072"/>
    </source>
</evidence>
<dbReference type="Pfam" id="PF19283">
    <property type="entry name" value="APEH_N"/>
    <property type="match status" value="1"/>
</dbReference>
<comment type="subunit">
    <text evidence="4">Homotetramer.</text>
</comment>
<dbReference type="InterPro" id="IPR029058">
    <property type="entry name" value="AB_hydrolase_fold"/>
</dbReference>
<dbReference type="GO" id="GO:0005737">
    <property type="term" value="C:cytoplasm"/>
    <property type="evidence" value="ECO:0007669"/>
    <property type="project" value="UniProtKB-SubCell"/>
</dbReference>
<dbReference type="VEuPathDB" id="FungiDB:MELLADRAFT_77508"/>